<reference evidence="3" key="1">
    <citation type="submission" date="2017-06" db="EMBL/GenBank/DDBJ databases">
        <authorList>
            <person name="Varghese N."/>
            <person name="Submissions S."/>
        </authorList>
    </citation>
    <scope>NUCLEOTIDE SEQUENCE [LARGE SCALE GENOMIC DNA]</scope>
    <source>
        <strain evidence="3">DSM 45423</strain>
    </source>
</reference>
<evidence type="ECO:0000256" key="1">
    <source>
        <dbReference type="SAM" id="SignalP"/>
    </source>
</evidence>
<keyword evidence="1" id="KW-0732">Signal</keyword>
<sequence length="164" mass="18380">METAKLVVSILAVVLALASFVVAQHSAAKARRAEDVRNLLGDKETVAFGALKVLRDGLPPQRKSRELLIGAILQACIFERSDRARALLYRVMERERVRYGSEFRAAYQRVEETFTSMSAYGFTPEELDLRRGTKYLNVVKKVLDASFETETEEGMTGHRLQVGG</sequence>
<gene>
    <name evidence="2" type="ORF">SAMN04488107_2005</name>
</gene>
<feature type="signal peptide" evidence="1">
    <location>
        <begin position="1"/>
        <end position="23"/>
    </location>
</feature>
<proteinExistence type="predicted"/>
<dbReference type="AlphaFoldDB" id="A0A239D6N1"/>
<keyword evidence="3" id="KW-1185">Reference proteome</keyword>
<accession>A0A239D6N1</accession>
<name>A0A239D6N1_9ACTN</name>
<dbReference type="Proteomes" id="UP000198386">
    <property type="component" value="Unassembled WGS sequence"/>
</dbReference>
<protein>
    <submittedName>
        <fullName evidence="2">Uncharacterized protein</fullName>
    </submittedName>
</protein>
<dbReference type="EMBL" id="FZOH01000003">
    <property type="protein sequence ID" value="SNS27521.1"/>
    <property type="molecule type" value="Genomic_DNA"/>
</dbReference>
<evidence type="ECO:0000313" key="3">
    <source>
        <dbReference type="Proteomes" id="UP000198386"/>
    </source>
</evidence>
<evidence type="ECO:0000313" key="2">
    <source>
        <dbReference type="EMBL" id="SNS27521.1"/>
    </source>
</evidence>
<feature type="chain" id="PRO_5039200327" evidence="1">
    <location>
        <begin position="24"/>
        <end position="164"/>
    </location>
</feature>
<organism evidence="2 3">
    <name type="scientific">Geodermatophilus saharensis</name>
    <dbReference type="NCBI Taxonomy" id="1137994"/>
    <lineage>
        <taxon>Bacteria</taxon>
        <taxon>Bacillati</taxon>
        <taxon>Actinomycetota</taxon>
        <taxon>Actinomycetes</taxon>
        <taxon>Geodermatophilales</taxon>
        <taxon>Geodermatophilaceae</taxon>
        <taxon>Geodermatophilus</taxon>
    </lineage>
</organism>